<dbReference type="SUPFAM" id="SSF52833">
    <property type="entry name" value="Thioredoxin-like"/>
    <property type="match status" value="1"/>
</dbReference>
<evidence type="ECO:0000313" key="4">
    <source>
        <dbReference type="Proteomes" id="UP000694427"/>
    </source>
</evidence>
<evidence type="ECO:0008006" key="5">
    <source>
        <dbReference type="Google" id="ProtNLM"/>
    </source>
</evidence>
<dbReference type="InterPro" id="IPR036249">
    <property type="entry name" value="Thioredoxin-like_sf"/>
</dbReference>
<keyword evidence="4" id="KW-1185">Reference proteome</keyword>
<keyword evidence="2" id="KW-0812">Transmembrane</keyword>
<dbReference type="Ensembl" id="ENSCCRT00010061286.1">
    <property type="protein sequence ID" value="ENSCCRP00010055929.1"/>
    <property type="gene ID" value="ENSCCRG00010023707.1"/>
</dbReference>
<feature type="coiled-coil region" evidence="1">
    <location>
        <begin position="18"/>
        <end position="63"/>
    </location>
</feature>
<evidence type="ECO:0000256" key="2">
    <source>
        <dbReference type="SAM" id="Phobius"/>
    </source>
</evidence>
<sequence>MASQSMEVVAKALEQQVLHSARMVEEQLDAELEKLERMDEDELERLKERRLEALKKAQKQKQEWISKGHGEYREIPSEKDFFAEVKDSKSVVCHFYRDSTFRYLRTFFSYIILGDKFLIIINVETMIYFFFSGYFNE</sequence>
<dbReference type="Gene3D" id="3.40.30.10">
    <property type="entry name" value="Glutaredoxin"/>
    <property type="match status" value="1"/>
</dbReference>
<organism evidence="3 4">
    <name type="scientific">Cyprinus carpio</name>
    <name type="common">Common carp</name>
    <dbReference type="NCBI Taxonomy" id="7962"/>
    <lineage>
        <taxon>Eukaryota</taxon>
        <taxon>Metazoa</taxon>
        <taxon>Chordata</taxon>
        <taxon>Craniata</taxon>
        <taxon>Vertebrata</taxon>
        <taxon>Euteleostomi</taxon>
        <taxon>Actinopterygii</taxon>
        <taxon>Neopterygii</taxon>
        <taxon>Teleostei</taxon>
        <taxon>Ostariophysi</taxon>
        <taxon>Cypriniformes</taxon>
        <taxon>Cyprinidae</taxon>
        <taxon>Cyprininae</taxon>
        <taxon>Cyprinus</taxon>
    </lineage>
</organism>
<proteinExistence type="predicted"/>
<evidence type="ECO:0000313" key="3">
    <source>
        <dbReference type="Ensembl" id="ENSCCRP00010055929.1"/>
    </source>
</evidence>
<reference evidence="3" key="1">
    <citation type="submission" date="2025-08" db="UniProtKB">
        <authorList>
            <consortium name="Ensembl"/>
        </authorList>
    </citation>
    <scope>IDENTIFICATION</scope>
</reference>
<feature type="transmembrane region" description="Helical" evidence="2">
    <location>
        <begin position="107"/>
        <end position="131"/>
    </location>
</feature>
<dbReference type="AlphaFoldDB" id="A0A8C1L526"/>
<dbReference type="PANTHER" id="PTHR21148">
    <property type="entry name" value="THIOREDOXIN DOMAIN-CONTAINING PROTEIN 9"/>
    <property type="match status" value="1"/>
</dbReference>
<keyword evidence="1" id="KW-0175">Coiled coil</keyword>
<accession>A0A8C1L526</accession>
<evidence type="ECO:0000256" key="1">
    <source>
        <dbReference type="SAM" id="Coils"/>
    </source>
</evidence>
<keyword evidence="2" id="KW-0472">Membrane</keyword>
<keyword evidence="2" id="KW-1133">Transmembrane helix</keyword>
<reference evidence="3" key="2">
    <citation type="submission" date="2025-09" db="UniProtKB">
        <authorList>
            <consortium name="Ensembl"/>
        </authorList>
    </citation>
    <scope>IDENTIFICATION</scope>
</reference>
<protein>
    <recommendedName>
        <fullName evidence="5">Thioredoxin domain-containing protein 9</fullName>
    </recommendedName>
</protein>
<dbReference type="Proteomes" id="UP000694427">
    <property type="component" value="Unplaced"/>
</dbReference>
<name>A0A8C1L526_CYPCA</name>